<dbReference type="InterPro" id="IPR008139">
    <property type="entry name" value="SaposinB_dom"/>
</dbReference>
<keyword evidence="4" id="KW-1185">Reference proteome</keyword>
<gene>
    <name evidence="3" type="ORF">CRM22_001935</name>
</gene>
<sequence length="126" mass="14198">MRIVVWQTNHRKENSKFAIYTNHLQFIDEIMLRVFVLILALTFSESKPSEEALKILCAACEAAVPALKALLEAEASIETFLMSSCGLLESHAEQCKNSVPDFVKLFKEGLPDSSTELICKRFEMCP</sequence>
<evidence type="ECO:0000313" key="3">
    <source>
        <dbReference type="EMBL" id="TGZ72696.1"/>
    </source>
</evidence>
<evidence type="ECO:0000256" key="1">
    <source>
        <dbReference type="ARBA" id="ARBA00023157"/>
    </source>
</evidence>
<proteinExistence type="predicted"/>
<dbReference type="SMART" id="SM00741">
    <property type="entry name" value="SapB"/>
    <property type="match status" value="1"/>
</dbReference>
<dbReference type="Gene3D" id="1.10.225.10">
    <property type="entry name" value="Saposin-like"/>
    <property type="match status" value="1"/>
</dbReference>
<dbReference type="PROSITE" id="PS50015">
    <property type="entry name" value="SAP_B"/>
    <property type="match status" value="1"/>
</dbReference>
<protein>
    <recommendedName>
        <fullName evidence="2">Saposin B-type domain-containing protein</fullName>
    </recommendedName>
</protein>
<feature type="domain" description="Saposin B-type" evidence="2">
    <location>
        <begin position="53"/>
        <end position="126"/>
    </location>
</feature>
<dbReference type="AlphaFoldDB" id="A0A4S2M8N6"/>
<dbReference type="InterPro" id="IPR011001">
    <property type="entry name" value="Saposin-like"/>
</dbReference>
<comment type="caution">
    <text evidence="3">The sequence shown here is derived from an EMBL/GenBank/DDBJ whole genome shotgun (WGS) entry which is preliminary data.</text>
</comment>
<evidence type="ECO:0000259" key="2">
    <source>
        <dbReference type="PROSITE" id="PS50015"/>
    </source>
</evidence>
<name>A0A4S2M8N6_OPIFE</name>
<reference evidence="3 4" key="1">
    <citation type="journal article" date="2019" name="BMC Genomics">
        <title>New insights from Opisthorchis felineus genome: update on genomics of the epidemiologically important liver flukes.</title>
        <authorList>
            <person name="Ershov N.I."/>
            <person name="Mordvinov V.A."/>
            <person name="Prokhortchouk E.B."/>
            <person name="Pakharukova M.Y."/>
            <person name="Gunbin K.V."/>
            <person name="Ustyantsev K."/>
            <person name="Genaev M.A."/>
            <person name="Blinov A.G."/>
            <person name="Mazur A."/>
            <person name="Boulygina E."/>
            <person name="Tsygankova S."/>
            <person name="Khrameeva E."/>
            <person name="Chekanov N."/>
            <person name="Fan G."/>
            <person name="Xiao A."/>
            <person name="Zhang H."/>
            <person name="Xu X."/>
            <person name="Yang H."/>
            <person name="Solovyev V."/>
            <person name="Lee S.M."/>
            <person name="Liu X."/>
            <person name="Afonnikov D.A."/>
            <person name="Skryabin K.G."/>
        </authorList>
    </citation>
    <scope>NUCLEOTIDE SEQUENCE [LARGE SCALE GENOMIC DNA]</scope>
    <source>
        <strain evidence="3">AK-0245</strain>
        <tissue evidence="3">Whole organism</tissue>
    </source>
</reference>
<dbReference type="SUPFAM" id="SSF47862">
    <property type="entry name" value="Saposin"/>
    <property type="match status" value="1"/>
</dbReference>
<keyword evidence="1" id="KW-1015">Disulfide bond</keyword>
<dbReference type="EMBL" id="SJOL01003411">
    <property type="protein sequence ID" value="TGZ72696.1"/>
    <property type="molecule type" value="Genomic_DNA"/>
</dbReference>
<organism evidence="3 4">
    <name type="scientific">Opisthorchis felineus</name>
    <dbReference type="NCBI Taxonomy" id="147828"/>
    <lineage>
        <taxon>Eukaryota</taxon>
        <taxon>Metazoa</taxon>
        <taxon>Spiralia</taxon>
        <taxon>Lophotrochozoa</taxon>
        <taxon>Platyhelminthes</taxon>
        <taxon>Trematoda</taxon>
        <taxon>Digenea</taxon>
        <taxon>Opisthorchiida</taxon>
        <taxon>Opisthorchiata</taxon>
        <taxon>Opisthorchiidae</taxon>
        <taxon>Opisthorchis</taxon>
    </lineage>
</organism>
<dbReference type="Proteomes" id="UP000308267">
    <property type="component" value="Unassembled WGS sequence"/>
</dbReference>
<accession>A0A4S2M8N6</accession>
<evidence type="ECO:0000313" key="4">
    <source>
        <dbReference type="Proteomes" id="UP000308267"/>
    </source>
</evidence>